<comment type="subcellular location">
    <subcellularLocation>
        <location evidence="1">Membrane</location>
        <topology evidence="1">Multi-pass membrane protein</topology>
    </subcellularLocation>
</comment>
<name>A0A3M6T9M2_POCDA</name>
<organism evidence="7 8">
    <name type="scientific">Pocillopora damicornis</name>
    <name type="common">Cauliflower coral</name>
    <name type="synonym">Millepora damicornis</name>
    <dbReference type="NCBI Taxonomy" id="46731"/>
    <lineage>
        <taxon>Eukaryota</taxon>
        <taxon>Metazoa</taxon>
        <taxon>Cnidaria</taxon>
        <taxon>Anthozoa</taxon>
        <taxon>Hexacorallia</taxon>
        <taxon>Scleractinia</taxon>
        <taxon>Astrocoeniina</taxon>
        <taxon>Pocilloporidae</taxon>
        <taxon>Pocillopora</taxon>
    </lineage>
</organism>
<keyword evidence="4" id="KW-0812">Transmembrane</keyword>
<proteinExistence type="predicted"/>
<dbReference type="InterPro" id="IPR004835">
    <property type="entry name" value="Chitin_synth"/>
</dbReference>
<reference evidence="7 8" key="1">
    <citation type="journal article" date="2018" name="Sci. Rep.">
        <title>Comparative analysis of the Pocillopora damicornis genome highlights role of immune system in coral evolution.</title>
        <authorList>
            <person name="Cunning R."/>
            <person name="Bay R.A."/>
            <person name="Gillette P."/>
            <person name="Baker A.C."/>
            <person name="Traylor-Knowles N."/>
        </authorList>
    </citation>
    <scope>NUCLEOTIDE SEQUENCE [LARGE SCALE GENOMIC DNA]</scope>
    <source>
        <strain evidence="7">RSMAS</strain>
        <tissue evidence="7">Whole animal</tissue>
    </source>
</reference>
<evidence type="ECO:0000256" key="4">
    <source>
        <dbReference type="ARBA" id="ARBA00022692"/>
    </source>
</evidence>
<dbReference type="InterPro" id="IPR029044">
    <property type="entry name" value="Nucleotide-diphossugar_trans"/>
</dbReference>
<dbReference type="OrthoDB" id="370884at2759"/>
<sequence length="265" mass="31038">MYHKKDKEMEEPLRSIIDANMNLKNSRQRYESHVFFDGCVDKDEPNSHVLRLVYLVKELLNLTLSSCIKMRTPYGMQLKWTVRDKMEFTIHLKDSAKVKNLSIFLSLIRGSEEEEEVELSNYLSHILDFKIPEDSDVKFTYESVETLIDQICEDGIRYLTMLQAIGFKRFVTNHMLGTVLCCPGCFSLYRCEALRDVSKELVPLAKVPFEYLSKDLGEDRWLCTLMIQRGKRLTYCATAYNTYCPESFEEFYKKGDDGRYLRSPT</sequence>
<dbReference type="GO" id="GO:0006031">
    <property type="term" value="P:chitin biosynthetic process"/>
    <property type="evidence" value="ECO:0007669"/>
    <property type="project" value="TreeGrafter"/>
</dbReference>
<evidence type="ECO:0000313" key="7">
    <source>
        <dbReference type="EMBL" id="RMX38031.1"/>
    </source>
</evidence>
<accession>A0A3M6T9M2</accession>
<keyword evidence="5" id="KW-1133">Transmembrane helix</keyword>
<evidence type="ECO:0000256" key="2">
    <source>
        <dbReference type="ARBA" id="ARBA00012543"/>
    </source>
</evidence>
<dbReference type="PANTHER" id="PTHR22914:SF41">
    <property type="entry name" value="CHITIN SYNTHASE 7"/>
    <property type="match status" value="1"/>
</dbReference>
<dbReference type="PANTHER" id="PTHR22914">
    <property type="entry name" value="CHITIN SYNTHASE"/>
    <property type="match status" value="1"/>
</dbReference>
<dbReference type="EMBL" id="RCHS01004059">
    <property type="protein sequence ID" value="RMX38031.1"/>
    <property type="molecule type" value="Genomic_DNA"/>
</dbReference>
<dbReference type="GO" id="GO:0071944">
    <property type="term" value="C:cell periphery"/>
    <property type="evidence" value="ECO:0007669"/>
    <property type="project" value="TreeGrafter"/>
</dbReference>
<dbReference type="EC" id="2.4.1.16" evidence="2"/>
<dbReference type="GO" id="GO:0004100">
    <property type="term" value="F:chitin synthase activity"/>
    <property type="evidence" value="ECO:0007669"/>
    <property type="project" value="UniProtKB-EC"/>
</dbReference>
<comment type="caution">
    <text evidence="7">The sequence shown here is derived from an EMBL/GenBank/DDBJ whole genome shotgun (WGS) entry which is preliminary data.</text>
</comment>
<dbReference type="SUPFAM" id="SSF53448">
    <property type="entry name" value="Nucleotide-diphospho-sugar transferases"/>
    <property type="match status" value="1"/>
</dbReference>
<dbReference type="AlphaFoldDB" id="A0A3M6T9M2"/>
<protein>
    <recommendedName>
        <fullName evidence="2">chitin synthase</fullName>
        <ecNumber evidence="2">2.4.1.16</ecNumber>
    </recommendedName>
</protein>
<keyword evidence="3" id="KW-0328">Glycosyltransferase</keyword>
<evidence type="ECO:0000256" key="6">
    <source>
        <dbReference type="ARBA" id="ARBA00023136"/>
    </source>
</evidence>
<keyword evidence="3" id="KW-0808">Transferase</keyword>
<gene>
    <name evidence="7" type="ORF">pdam_00012311</name>
</gene>
<evidence type="ECO:0000256" key="3">
    <source>
        <dbReference type="ARBA" id="ARBA00022676"/>
    </source>
</evidence>
<dbReference type="Proteomes" id="UP000275408">
    <property type="component" value="Unassembled WGS sequence"/>
</dbReference>
<keyword evidence="8" id="KW-1185">Reference proteome</keyword>
<dbReference type="GO" id="GO:0016020">
    <property type="term" value="C:membrane"/>
    <property type="evidence" value="ECO:0007669"/>
    <property type="project" value="UniProtKB-SubCell"/>
</dbReference>
<keyword evidence="6" id="KW-0472">Membrane</keyword>
<evidence type="ECO:0000256" key="5">
    <source>
        <dbReference type="ARBA" id="ARBA00022989"/>
    </source>
</evidence>
<evidence type="ECO:0000256" key="1">
    <source>
        <dbReference type="ARBA" id="ARBA00004141"/>
    </source>
</evidence>
<evidence type="ECO:0000313" key="8">
    <source>
        <dbReference type="Proteomes" id="UP000275408"/>
    </source>
</evidence>
<dbReference type="STRING" id="46731.A0A3M6T9M2"/>